<gene>
    <name evidence="3" type="ORF">OCV51_04815</name>
</gene>
<name>A0ABT2T9L3_9FIRM</name>
<dbReference type="InterPro" id="IPR028098">
    <property type="entry name" value="Glyco_trans_4-like_N"/>
</dbReference>
<organism evidence="3 4">
    <name type="scientific">Faecalicatena acetigenes</name>
    <dbReference type="NCBI Taxonomy" id="2981790"/>
    <lineage>
        <taxon>Bacteria</taxon>
        <taxon>Bacillati</taxon>
        <taxon>Bacillota</taxon>
        <taxon>Clostridia</taxon>
        <taxon>Lachnospirales</taxon>
        <taxon>Lachnospiraceae</taxon>
        <taxon>Faecalicatena</taxon>
    </lineage>
</organism>
<keyword evidence="3" id="KW-0808">Transferase</keyword>
<evidence type="ECO:0000313" key="4">
    <source>
        <dbReference type="Proteomes" id="UP001652394"/>
    </source>
</evidence>
<comment type="caution">
    <text evidence="3">The sequence shown here is derived from an EMBL/GenBank/DDBJ whole genome shotgun (WGS) entry which is preliminary data.</text>
</comment>
<dbReference type="Pfam" id="PF13439">
    <property type="entry name" value="Glyco_transf_4"/>
    <property type="match status" value="1"/>
</dbReference>
<feature type="domain" description="Glycosyl transferase family 1" evidence="1">
    <location>
        <begin position="210"/>
        <end position="360"/>
    </location>
</feature>
<feature type="domain" description="Glycosyltransferase subfamily 4-like N-terminal" evidence="2">
    <location>
        <begin position="14"/>
        <end position="196"/>
    </location>
</feature>
<dbReference type="GO" id="GO:0016757">
    <property type="term" value="F:glycosyltransferase activity"/>
    <property type="evidence" value="ECO:0007669"/>
    <property type="project" value="UniProtKB-KW"/>
</dbReference>
<evidence type="ECO:0000313" key="3">
    <source>
        <dbReference type="EMBL" id="MCU6746978.1"/>
    </source>
</evidence>
<dbReference type="InterPro" id="IPR050194">
    <property type="entry name" value="Glycosyltransferase_grp1"/>
</dbReference>
<accession>A0ABT2T9L3</accession>
<dbReference type="EMBL" id="JAOQJX010000005">
    <property type="protein sequence ID" value="MCU6746978.1"/>
    <property type="molecule type" value="Genomic_DNA"/>
</dbReference>
<sequence length="421" mass="48836">MKIAMLTNNYRPFVGGVPVSVERQAQELIKRGHEVTVFAPEYEGYTDDNAIPERVVRFRTMKRTMENGMVYPRVFIREITDVFSREHFDMIHVHHPMFVGPCALYLGKKYRIPVVYTWHTRYEDYLHYIPFFQLKENSGWAKKRFVSYLKERLVPGYMRWFTNQCDMVFAPSEGMKEQMQSNGTWTPTAVLPTGLHEDFFRQDKERARKIREKYAGKRKYLLCTVSRLEKEKNTDFLLEGVVEIKKKLGGSFRVLFIGDGSQKQVMQKKVEKLGLQEEVLFTGNIPNEEIKDYLGASDLFLFASRSETQGIVLAEALAAGVPVVAVRAVGVDDSILDGQNGYRTAENTEKWAEKAALALKPDIHMALKRGAILMAENYRAERIALREENLYMQCILRKQEEIRAKEKLEEGWAYGERRSRI</sequence>
<evidence type="ECO:0000259" key="1">
    <source>
        <dbReference type="Pfam" id="PF00534"/>
    </source>
</evidence>
<keyword evidence="4" id="KW-1185">Reference proteome</keyword>
<proteinExistence type="predicted"/>
<dbReference type="RefSeq" id="WP_059066624.1">
    <property type="nucleotide sequence ID" value="NZ_JAOQJX010000005.1"/>
</dbReference>
<dbReference type="PANTHER" id="PTHR45947">
    <property type="entry name" value="SULFOQUINOVOSYL TRANSFERASE SQD2"/>
    <property type="match status" value="1"/>
</dbReference>
<dbReference type="SUPFAM" id="SSF53756">
    <property type="entry name" value="UDP-Glycosyltransferase/glycogen phosphorylase"/>
    <property type="match status" value="1"/>
</dbReference>
<dbReference type="Pfam" id="PF00534">
    <property type="entry name" value="Glycos_transf_1"/>
    <property type="match status" value="1"/>
</dbReference>
<dbReference type="InterPro" id="IPR001296">
    <property type="entry name" value="Glyco_trans_1"/>
</dbReference>
<reference evidence="3 4" key="1">
    <citation type="journal article" date="2021" name="ISME Commun">
        <title>Automated analysis of genomic sequences facilitates high-throughput and comprehensive description of bacteria.</title>
        <authorList>
            <person name="Hitch T.C.A."/>
        </authorList>
    </citation>
    <scope>NUCLEOTIDE SEQUENCE [LARGE SCALE GENOMIC DNA]</scope>
    <source>
        <strain evidence="3 4">H2_18</strain>
    </source>
</reference>
<dbReference type="Gene3D" id="3.40.50.2000">
    <property type="entry name" value="Glycogen Phosphorylase B"/>
    <property type="match status" value="2"/>
</dbReference>
<evidence type="ECO:0000259" key="2">
    <source>
        <dbReference type="Pfam" id="PF13439"/>
    </source>
</evidence>
<dbReference type="Proteomes" id="UP001652394">
    <property type="component" value="Unassembled WGS sequence"/>
</dbReference>
<dbReference type="EC" id="2.4.-.-" evidence="3"/>
<keyword evidence="3" id="KW-0328">Glycosyltransferase</keyword>
<dbReference type="PANTHER" id="PTHR45947:SF3">
    <property type="entry name" value="SULFOQUINOVOSYL TRANSFERASE SQD2"/>
    <property type="match status" value="1"/>
</dbReference>
<protein>
    <submittedName>
        <fullName evidence="3">Glycosyltransferase</fullName>
        <ecNumber evidence="3">2.4.-.-</ecNumber>
    </submittedName>
</protein>